<sequence>MPRGYVRGCPRARRTSSVSSPDPEVLCPAPRKGERLDGAGLLKAPEEEERRMQPPPQDRRQRTSRPQRWKRKPQHSSQASNVTTRRQQDAEDGHALGRVWPNKRMTELQSQKTAPELQRCLIDIKESLTQHENDKDD</sequence>
<feature type="compositionally biased region" description="Basic and acidic residues" evidence="1">
    <location>
        <begin position="86"/>
        <end position="95"/>
    </location>
</feature>
<keyword evidence="3" id="KW-1185">Reference proteome</keyword>
<feature type="region of interest" description="Disordered" evidence="1">
    <location>
        <begin position="1"/>
        <end position="113"/>
    </location>
</feature>
<dbReference type="Proteomes" id="UP001066276">
    <property type="component" value="Chromosome 1_1"/>
</dbReference>
<feature type="compositionally biased region" description="Basic and acidic residues" evidence="1">
    <location>
        <begin position="44"/>
        <end position="61"/>
    </location>
</feature>
<dbReference type="AlphaFoldDB" id="A0AAV7WK42"/>
<feature type="compositionally biased region" description="Polar residues" evidence="1">
    <location>
        <begin position="75"/>
        <end position="85"/>
    </location>
</feature>
<organism evidence="2 3">
    <name type="scientific">Pleurodeles waltl</name>
    <name type="common">Iberian ribbed newt</name>
    <dbReference type="NCBI Taxonomy" id="8319"/>
    <lineage>
        <taxon>Eukaryota</taxon>
        <taxon>Metazoa</taxon>
        <taxon>Chordata</taxon>
        <taxon>Craniata</taxon>
        <taxon>Vertebrata</taxon>
        <taxon>Euteleostomi</taxon>
        <taxon>Amphibia</taxon>
        <taxon>Batrachia</taxon>
        <taxon>Caudata</taxon>
        <taxon>Salamandroidea</taxon>
        <taxon>Salamandridae</taxon>
        <taxon>Pleurodelinae</taxon>
        <taxon>Pleurodeles</taxon>
    </lineage>
</organism>
<accession>A0AAV7WK42</accession>
<feature type="compositionally biased region" description="Basic residues" evidence="1">
    <location>
        <begin position="62"/>
        <end position="74"/>
    </location>
</feature>
<evidence type="ECO:0000313" key="2">
    <source>
        <dbReference type="EMBL" id="KAJ1214414.1"/>
    </source>
</evidence>
<proteinExistence type="predicted"/>
<name>A0AAV7WK42_PLEWA</name>
<evidence type="ECO:0000313" key="3">
    <source>
        <dbReference type="Proteomes" id="UP001066276"/>
    </source>
</evidence>
<evidence type="ECO:0000256" key="1">
    <source>
        <dbReference type="SAM" id="MobiDB-lite"/>
    </source>
</evidence>
<dbReference type="EMBL" id="JANPWB010000001">
    <property type="protein sequence ID" value="KAJ1214414.1"/>
    <property type="molecule type" value="Genomic_DNA"/>
</dbReference>
<protein>
    <submittedName>
        <fullName evidence="2">Uncharacterized protein</fullName>
    </submittedName>
</protein>
<gene>
    <name evidence="2" type="ORF">NDU88_002033</name>
</gene>
<reference evidence="2" key="1">
    <citation type="journal article" date="2022" name="bioRxiv">
        <title>Sequencing and chromosome-scale assembly of the giantPleurodeles waltlgenome.</title>
        <authorList>
            <person name="Brown T."/>
            <person name="Elewa A."/>
            <person name="Iarovenko S."/>
            <person name="Subramanian E."/>
            <person name="Araus A.J."/>
            <person name="Petzold A."/>
            <person name="Susuki M."/>
            <person name="Suzuki K.-i.T."/>
            <person name="Hayashi T."/>
            <person name="Toyoda A."/>
            <person name="Oliveira C."/>
            <person name="Osipova E."/>
            <person name="Leigh N.D."/>
            <person name="Simon A."/>
            <person name="Yun M.H."/>
        </authorList>
    </citation>
    <scope>NUCLEOTIDE SEQUENCE</scope>
    <source>
        <strain evidence="2">20211129_DDA</strain>
        <tissue evidence="2">Liver</tissue>
    </source>
</reference>
<comment type="caution">
    <text evidence="2">The sequence shown here is derived from an EMBL/GenBank/DDBJ whole genome shotgun (WGS) entry which is preliminary data.</text>
</comment>